<evidence type="ECO:0000313" key="2">
    <source>
        <dbReference type="Proteomes" id="UP000094580"/>
    </source>
</evidence>
<reference evidence="1 2" key="1">
    <citation type="submission" date="2016-07" db="EMBL/GenBank/DDBJ databases">
        <authorList>
            <person name="Townsley L."/>
            <person name="Shank E.A."/>
        </authorList>
    </citation>
    <scope>NUCLEOTIDE SEQUENCE [LARGE SCALE GENOMIC DNA]</scope>
    <source>
        <strain evidence="1 2">CH01</strain>
    </source>
</reference>
<accession>A0ABX3A380</accession>
<gene>
    <name evidence="1" type="ORF">BED47_00870</name>
</gene>
<name>A0ABX3A380_9BACI</name>
<proteinExistence type="predicted"/>
<dbReference type="RefSeq" id="WP_069031938.1">
    <property type="nucleotide sequence ID" value="NZ_MDKC01000001.1"/>
</dbReference>
<dbReference type="EMBL" id="MDKC01000001">
    <property type="protein sequence ID" value="ODG93753.1"/>
    <property type="molecule type" value="Genomic_DNA"/>
</dbReference>
<keyword evidence="2" id="KW-1185">Reference proteome</keyword>
<evidence type="ECO:0000313" key="1">
    <source>
        <dbReference type="EMBL" id="ODG93753.1"/>
    </source>
</evidence>
<dbReference type="Proteomes" id="UP000094580">
    <property type="component" value="Unassembled WGS sequence"/>
</dbReference>
<protein>
    <submittedName>
        <fullName evidence="1">Uncharacterized protein</fullName>
    </submittedName>
</protein>
<organism evidence="1 2">
    <name type="scientific">Gottfriedia luciferensis</name>
    <dbReference type="NCBI Taxonomy" id="178774"/>
    <lineage>
        <taxon>Bacteria</taxon>
        <taxon>Bacillati</taxon>
        <taxon>Bacillota</taxon>
        <taxon>Bacilli</taxon>
        <taxon>Bacillales</taxon>
        <taxon>Bacillaceae</taxon>
        <taxon>Gottfriedia</taxon>
    </lineage>
</organism>
<comment type="caution">
    <text evidence="1">The sequence shown here is derived from an EMBL/GenBank/DDBJ whole genome shotgun (WGS) entry which is preliminary data.</text>
</comment>
<sequence>MKYQTEIVKKDPVTINGQFGVYSFVAKLNKQKKTGVADTKIVQLKILCGGQTLVHYDYGWVVGHKFISLYQPLVEHLDEMKVKKV</sequence>